<dbReference type="PANTHER" id="PTHR47435:SF4">
    <property type="entry name" value="KELCH REPEAT PROTEIN (AFU_ORTHOLOGUE AFUA_5G12780)"/>
    <property type="match status" value="1"/>
</dbReference>
<dbReference type="OrthoDB" id="10251809at2759"/>
<evidence type="ECO:0000256" key="3">
    <source>
        <dbReference type="ARBA" id="ARBA00023004"/>
    </source>
</evidence>
<dbReference type="Gene3D" id="2.120.10.80">
    <property type="entry name" value="Kelch-type beta propeller"/>
    <property type="match status" value="1"/>
</dbReference>
<protein>
    <recommendedName>
        <fullName evidence="6">Attractin/MKLN-like beta-propeller domain-containing protein</fullName>
    </recommendedName>
</protein>
<sequence>MSGSQAPFTLDPIKNFCAISGQRTVILDDTLYISPGYAPVFDNGTTRLASSPWIRAIDLSRSFSLNRTATATTILPVSIVPVDLPDVQSGALWYDPVSASMIFAQGAPTVEGGVHATQVQNVFGQNGKSWIGKYNTQSKSFSPWEETDTPFPGQAGLVSSLRNFFDPVGRKGYIYGGTVYTGDDATTGQRNQVVIYDSVSQSWTNKTTPYGAFDDPGTAVPYRTVSGKLLGIVFGSSLNGTPLSMETIFVHDIEADVWYRQRTNGDPPIPRGHFCATTINAQDNSSTQILIHAGFGAQLRSDIYALSIPSFTWTKLEERSPDFLPGPGLRLQPSCNIVNNHFLAIFGGRNLVGGDTAHCDTNQNALFMYDLNKRDWILNFDAAEKAKYEVPTEVHQMIGGNSSGFATLTAPPDGFADPTMAQLFALTAPTTTSPGTTDLPNTPEPAKSNTGPIVGGVIGGIAVIIIAILIFWFIRRKRRRTDPPELPLAHQHPSTQVVEVPGSGAPLLMEVDGFPLRPKYSELPNGDHDGMIKPPETMPPIELPVVELPAEGPRAR</sequence>
<evidence type="ECO:0000259" key="6">
    <source>
        <dbReference type="Pfam" id="PF24981"/>
    </source>
</evidence>
<evidence type="ECO:0000256" key="4">
    <source>
        <dbReference type="SAM" id="MobiDB-lite"/>
    </source>
</evidence>
<evidence type="ECO:0000256" key="5">
    <source>
        <dbReference type="SAM" id="Phobius"/>
    </source>
</evidence>
<feature type="domain" description="Attractin/MKLN-like beta-propeller" evidence="6">
    <location>
        <begin position="168"/>
        <end position="381"/>
    </location>
</feature>
<evidence type="ECO:0000313" key="7">
    <source>
        <dbReference type="EMBL" id="EPS45542.1"/>
    </source>
</evidence>
<keyword evidence="8" id="KW-1185">Reference proteome</keyword>
<keyword evidence="3" id="KW-0408">Iron</keyword>
<dbReference type="InterPro" id="IPR011043">
    <property type="entry name" value="Gal_Oxase/kelch_b-propeller"/>
</dbReference>
<feature type="transmembrane region" description="Helical" evidence="5">
    <location>
        <begin position="453"/>
        <end position="474"/>
    </location>
</feature>
<dbReference type="GO" id="GO:0005829">
    <property type="term" value="C:cytosol"/>
    <property type="evidence" value="ECO:0007669"/>
    <property type="project" value="TreeGrafter"/>
</dbReference>
<dbReference type="InterPro" id="IPR056737">
    <property type="entry name" value="Beta-prop_ATRN-MKLN-like"/>
</dbReference>
<dbReference type="AlphaFoldDB" id="S8CD07"/>
<dbReference type="Pfam" id="PF24981">
    <property type="entry name" value="Beta-prop_ATRN-LZTR1"/>
    <property type="match status" value="1"/>
</dbReference>
<feature type="region of interest" description="Disordered" evidence="4">
    <location>
        <begin position="522"/>
        <end position="556"/>
    </location>
</feature>
<comment type="caution">
    <text evidence="7">The sequence shown here is derived from an EMBL/GenBank/DDBJ whole genome shotgun (WGS) entry which is preliminary data.</text>
</comment>
<dbReference type="eggNOG" id="ENOG502SDYH">
    <property type="taxonomic scope" value="Eukaryota"/>
</dbReference>
<keyword evidence="2" id="KW-0677">Repeat</keyword>
<dbReference type="HOGENOM" id="CLU_030812_0_0_1"/>
<dbReference type="GO" id="GO:0019760">
    <property type="term" value="P:glucosinolate metabolic process"/>
    <property type="evidence" value="ECO:0007669"/>
    <property type="project" value="UniProtKB-ARBA"/>
</dbReference>
<dbReference type="EMBL" id="AQGS01000013">
    <property type="protein sequence ID" value="EPS45542.1"/>
    <property type="molecule type" value="Genomic_DNA"/>
</dbReference>
<name>S8CD07_DACHA</name>
<gene>
    <name evidence="7" type="ORF">H072_452</name>
</gene>
<evidence type="ECO:0000313" key="8">
    <source>
        <dbReference type="Proteomes" id="UP000015100"/>
    </source>
</evidence>
<keyword evidence="5" id="KW-1133">Transmembrane helix</keyword>
<evidence type="ECO:0000256" key="2">
    <source>
        <dbReference type="ARBA" id="ARBA00022737"/>
    </source>
</evidence>
<dbReference type="PANTHER" id="PTHR47435">
    <property type="entry name" value="KELCH REPEAT PROTEIN (AFU_ORTHOLOGUE AFUA_5G12780)"/>
    <property type="match status" value="1"/>
</dbReference>
<dbReference type="Proteomes" id="UP000015100">
    <property type="component" value="Unassembled WGS sequence"/>
</dbReference>
<keyword evidence="5" id="KW-0812">Transmembrane</keyword>
<evidence type="ECO:0000256" key="1">
    <source>
        <dbReference type="ARBA" id="ARBA00022441"/>
    </source>
</evidence>
<reference evidence="7 8" key="1">
    <citation type="journal article" date="2013" name="PLoS Genet.">
        <title>Genomic mechanisms accounting for the adaptation to parasitism in nematode-trapping fungi.</title>
        <authorList>
            <person name="Meerupati T."/>
            <person name="Andersson K.M."/>
            <person name="Friman E."/>
            <person name="Kumar D."/>
            <person name="Tunlid A."/>
            <person name="Ahren D."/>
        </authorList>
    </citation>
    <scope>NUCLEOTIDE SEQUENCE [LARGE SCALE GENOMIC DNA]</scope>
    <source>
        <strain evidence="7 8">CBS 200.50</strain>
    </source>
</reference>
<keyword evidence="5" id="KW-0472">Membrane</keyword>
<dbReference type="OMA" id="HTENERP"/>
<accession>S8CD07</accession>
<keyword evidence="1" id="KW-0880">Kelch repeat</keyword>
<dbReference type="SUPFAM" id="SSF50965">
    <property type="entry name" value="Galactose oxidase, central domain"/>
    <property type="match status" value="1"/>
</dbReference>
<organism evidence="7 8">
    <name type="scientific">Dactylellina haptotyla (strain CBS 200.50)</name>
    <name type="common">Nematode-trapping fungus</name>
    <name type="synonym">Monacrosporium haptotylum</name>
    <dbReference type="NCBI Taxonomy" id="1284197"/>
    <lineage>
        <taxon>Eukaryota</taxon>
        <taxon>Fungi</taxon>
        <taxon>Dikarya</taxon>
        <taxon>Ascomycota</taxon>
        <taxon>Pezizomycotina</taxon>
        <taxon>Orbiliomycetes</taxon>
        <taxon>Orbiliales</taxon>
        <taxon>Orbiliaceae</taxon>
        <taxon>Dactylellina</taxon>
    </lineage>
</organism>
<reference evidence="8" key="2">
    <citation type="submission" date="2013-04" db="EMBL/GenBank/DDBJ databases">
        <title>Genomic mechanisms accounting for the adaptation to parasitism in nematode-trapping fungi.</title>
        <authorList>
            <person name="Ahren D.G."/>
        </authorList>
    </citation>
    <scope>NUCLEOTIDE SEQUENCE [LARGE SCALE GENOMIC DNA]</scope>
    <source>
        <strain evidence="8">CBS 200.50</strain>
    </source>
</reference>
<proteinExistence type="predicted"/>
<dbReference type="InterPro" id="IPR015915">
    <property type="entry name" value="Kelch-typ_b-propeller"/>
</dbReference>
<dbReference type="GO" id="GO:0030234">
    <property type="term" value="F:enzyme regulator activity"/>
    <property type="evidence" value="ECO:0007669"/>
    <property type="project" value="TreeGrafter"/>
</dbReference>